<dbReference type="GeneID" id="104245731"/>
<accession>A0A1U7YKC8</accession>
<dbReference type="Proteomes" id="UP000189701">
    <property type="component" value="Unplaced"/>
</dbReference>
<dbReference type="RefSeq" id="XP_009799694.1">
    <property type="nucleotide sequence ID" value="XM_009801392.1"/>
</dbReference>
<keyword evidence="1" id="KW-0812">Transmembrane</keyword>
<feature type="transmembrane region" description="Helical" evidence="1">
    <location>
        <begin position="30"/>
        <end position="51"/>
    </location>
</feature>
<feature type="transmembrane region" description="Helical" evidence="1">
    <location>
        <begin position="172"/>
        <end position="203"/>
    </location>
</feature>
<sequence>MSSASTENRSLWTEIRESIRSILKANCGHFHTLFILFLLPIFFSLVVYPSFHLALFHPDYDFTQPVQFSHFLSSHFEIIVPIVFTLFLVLLFLCAVATITYSALHVSYGRPINLVSSIKSIRNSFFPLLSTFIVSHTIFISIALVFSLVLVFLVQVLQTLGLIELKYDSNHFLFLVIPALIVLVPVLIWLQVNWSLAYVIAVVESKWGFETLRRSAYLVKGKRSVALSMMLLYGLLMGIMVVLGAMYLVIMDAAKGRQWRSSGVILQTAMSSITSYLMMSQFLVGNVVLYLRCNDLNGEKLPLEIEHLLLHQSLANDHPPPMLSASTKNLSLWTEVVESAMSIFKANSGHFHALSILFLLPISFFLVVYPSFHLALFHPNYDFISFAQPHLFLSNFEIIVPTSYSLFLVLLFLCAVATTTYSAVHASYSRPINLVLSIKSIRKSLFPLLSTLLVSHTIFISITLVFTLVLTILVQILQPLGLIEIKYDSDHFLLLAIPALVVLVPVLLWLHVNWSLAYVIAVIESKWGYETLRRSSYLVKGQRWVAFGIYLYYGLSMGIMMVCGSMFFVIMGVAKGNKWRSLDVILQTALVSVMGYLTMNQYLVANVVLYMKCKDLSVEKLQSETGGEYVPLPLDEKNQAIE</sequence>
<feature type="transmembrane region" description="Helical" evidence="1">
    <location>
        <begin position="270"/>
        <end position="291"/>
    </location>
</feature>
<feature type="transmembrane region" description="Helical" evidence="1">
    <location>
        <begin position="493"/>
        <end position="523"/>
    </location>
</feature>
<name>A0A1U7YKC8_NICSY</name>
<feature type="transmembrane region" description="Helical" evidence="1">
    <location>
        <begin position="544"/>
        <end position="573"/>
    </location>
</feature>
<dbReference type="PANTHER" id="PTHR33133">
    <property type="entry name" value="OS08G0107100 PROTEIN-RELATED"/>
    <property type="match status" value="1"/>
</dbReference>
<dbReference type="OrthoDB" id="1934322at2759"/>
<dbReference type="AlphaFoldDB" id="A0A1U7YKC8"/>
<gene>
    <name evidence="3" type="primary">LOC104245731</name>
</gene>
<proteinExistence type="predicted"/>
<feature type="transmembrane region" description="Helical" evidence="1">
    <location>
        <begin position="78"/>
        <end position="104"/>
    </location>
</feature>
<reference evidence="2" key="1">
    <citation type="journal article" date="2013" name="Genome Biol.">
        <title>Reference genomes and transcriptomes of Nicotiana sylvestris and Nicotiana tomentosiformis.</title>
        <authorList>
            <person name="Sierro N."/>
            <person name="Battey J.N."/>
            <person name="Ouadi S."/>
            <person name="Bovet L."/>
            <person name="Goepfert S."/>
            <person name="Bakaher N."/>
            <person name="Peitsch M.C."/>
            <person name="Ivanov N.V."/>
        </authorList>
    </citation>
    <scope>NUCLEOTIDE SEQUENCE [LARGE SCALE GENOMIC DNA]</scope>
</reference>
<dbReference type="KEGG" id="nsy:104245731"/>
<keyword evidence="1" id="KW-1133">Transmembrane helix</keyword>
<feature type="transmembrane region" description="Helical" evidence="1">
    <location>
        <begin position="585"/>
        <end position="611"/>
    </location>
</feature>
<evidence type="ECO:0000313" key="3">
    <source>
        <dbReference type="RefSeq" id="XP_009799694.1"/>
    </source>
</evidence>
<evidence type="ECO:0000256" key="1">
    <source>
        <dbReference type="SAM" id="Phobius"/>
    </source>
</evidence>
<reference evidence="3" key="2">
    <citation type="submission" date="2025-08" db="UniProtKB">
        <authorList>
            <consortium name="RefSeq"/>
        </authorList>
    </citation>
    <scope>IDENTIFICATION</scope>
    <source>
        <tissue evidence="3">Leaf</tissue>
    </source>
</reference>
<feature type="transmembrane region" description="Helical" evidence="1">
    <location>
        <begin position="125"/>
        <end position="152"/>
    </location>
</feature>
<protein>
    <submittedName>
        <fullName evidence="3">Uncharacterized protein LOC104245731</fullName>
    </submittedName>
</protein>
<dbReference type="STRING" id="4096.A0A1U7YKC8"/>
<keyword evidence="2" id="KW-1185">Reference proteome</keyword>
<evidence type="ECO:0000313" key="2">
    <source>
        <dbReference type="Proteomes" id="UP000189701"/>
    </source>
</evidence>
<feature type="transmembrane region" description="Helical" evidence="1">
    <location>
        <begin position="445"/>
        <end position="473"/>
    </location>
</feature>
<dbReference type="eggNOG" id="ENOG502QPWS">
    <property type="taxonomic scope" value="Eukaryota"/>
</dbReference>
<keyword evidence="1" id="KW-0472">Membrane</keyword>
<feature type="transmembrane region" description="Helical" evidence="1">
    <location>
        <begin position="351"/>
        <end position="372"/>
    </location>
</feature>
<organism evidence="2 3">
    <name type="scientific">Nicotiana sylvestris</name>
    <name type="common">Wood tobacco</name>
    <name type="synonym">South American tobacco</name>
    <dbReference type="NCBI Taxonomy" id="4096"/>
    <lineage>
        <taxon>Eukaryota</taxon>
        <taxon>Viridiplantae</taxon>
        <taxon>Streptophyta</taxon>
        <taxon>Embryophyta</taxon>
        <taxon>Tracheophyta</taxon>
        <taxon>Spermatophyta</taxon>
        <taxon>Magnoliopsida</taxon>
        <taxon>eudicotyledons</taxon>
        <taxon>Gunneridae</taxon>
        <taxon>Pentapetalae</taxon>
        <taxon>asterids</taxon>
        <taxon>lamiids</taxon>
        <taxon>Solanales</taxon>
        <taxon>Solanaceae</taxon>
        <taxon>Nicotianoideae</taxon>
        <taxon>Nicotianeae</taxon>
        <taxon>Nicotiana</taxon>
    </lineage>
</organism>
<dbReference type="PANTHER" id="PTHR33133:SF47">
    <property type="match status" value="1"/>
</dbReference>
<feature type="transmembrane region" description="Helical" evidence="1">
    <location>
        <begin position="224"/>
        <end position="250"/>
    </location>
</feature>